<proteinExistence type="predicted"/>
<feature type="domain" description="DUF8206" evidence="1">
    <location>
        <begin position="276"/>
        <end position="334"/>
    </location>
</feature>
<dbReference type="InterPro" id="IPR058519">
    <property type="entry name" value="DUF8206"/>
</dbReference>
<dbReference type="VEuPathDB" id="AmoebaDB:DICPUDRAFT_146827"/>
<dbReference type="PANTHER" id="PTHR32046">
    <property type="entry name" value="G DOMAIN-CONTAINING PROTEIN"/>
    <property type="match status" value="1"/>
</dbReference>
<sequence length="439" mass="50635">MKDYYNINDFSTVFDFINKVSAKENTFKKSISELIVAIRGCTKDISSLGECVTSYISSEYSSNGIIKFLELSHQVNLKNQLSFIQEIKALNIDIISKTMNKSEIIKKSNNNCRLYILNFYNSTRTMSQTWDPIYISTFIAKYNEKRTNTKFAIIDLEIHNSSPNQEKSPNDSTSKVPFIELYINQKLKQSNFKINHFSNFAERFKETDFNFNYKAPMDTPFLRLKCPCKDCSKVPKEWKCLICDEDLKYSTKTLYCECGSYPVTSCSYKCCEPEHDQPTTVCTNLTCVKISKDEDGNEIIHYAQRCHVGCYDAGPAFMYKSDNLKNCWAIDKKNSITGYVDTVIEYLKMCIKTVDPMTDRTYKKSLKKNLLIFEEQNRILQPAVSNCSELITVDQVPVLIEKLKKLPINGPTLKLHIEGNETDQMTSNYKPIVIRPKEK</sequence>
<evidence type="ECO:0000259" key="1">
    <source>
        <dbReference type="Pfam" id="PF26633"/>
    </source>
</evidence>
<keyword evidence="3" id="KW-1185">Reference proteome</keyword>
<accession>F0Z6Z9</accession>
<organism evidence="2 3">
    <name type="scientific">Dictyostelium purpureum</name>
    <name type="common">Slime mold</name>
    <dbReference type="NCBI Taxonomy" id="5786"/>
    <lineage>
        <taxon>Eukaryota</taxon>
        <taxon>Amoebozoa</taxon>
        <taxon>Evosea</taxon>
        <taxon>Eumycetozoa</taxon>
        <taxon>Dictyostelia</taxon>
        <taxon>Dictyosteliales</taxon>
        <taxon>Dictyosteliaceae</taxon>
        <taxon>Dictyostelium</taxon>
    </lineage>
</organism>
<dbReference type="Pfam" id="PF26633">
    <property type="entry name" value="DUF8206"/>
    <property type="match status" value="1"/>
</dbReference>
<dbReference type="InParanoid" id="F0Z6Z9"/>
<reference evidence="3" key="1">
    <citation type="journal article" date="2011" name="Genome Biol.">
        <title>Comparative genomics of the social amoebae Dictyostelium discoideum and Dictyostelium purpureum.</title>
        <authorList>
            <consortium name="US DOE Joint Genome Institute (JGI-PGF)"/>
            <person name="Sucgang R."/>
            <person name="Kuo A."/>
            <person name="Tian X."/>
            <person name="Salerno W."/>
            <person name="Parikh A."/>
            <person name="Feasley C.L."/>
            <person name="Dalin E."/>
            <person name="Tu H."/>
            <person name="Huang E."/>
            <person name="Barry K."/>
            <person name="Lindquist E."/>
            <person name="Shapiro H."/>
            <person name="Bruce D."/>
            <person name="Schmutz J."/>
            <person name="Salamov A."/>
            <person name="Fey P."/>
            <person name="Gaudet P."/>
            <person name="Anjard C."/>
            <person name="Babu M.M."/>
            <person name="Basu S."/>
            <person name="Bushmanova Y."/>
            <person name="van der Wel H."/>
            <person name="Katoh-Kurasawa M."/>
            <person name="Dinh C."/>
            <person name="Coutinho P.M."/>
            <person name="Saito T."/>
            <person name="Elias M."/>
            <person name="Schaap P."/>
            <person name="Kay R.R."/>
            <person name="Henrissat B."/>
            <person name="Eichinger L."/>
            <person name="Rivero F."/>
            <person name="Putnam N.H."/>
            <person name="West C.M."/>
            <person name="Loomis W.F."/>
            <person name="Chisholm R.L."/>
            <person name="Shaulsky G."/>
            <person name="Strassmann J.E."/>
            <person name="Queller D.C."/>
            <person name="Kuspa A."/>
            <person name="Grigoriev I.V."/>
        </authorList>
    </citation>
    <scope>NUCLEOTIDE SEQUENCE [LARGE SCALE GENOMIC DNA]</scope>
    <source>
        <strain evidence="3">QSDP1</strain>
    </source>
</reference>
<evidence type="ECO:0000313" key="3">
    <source>
        <dbReference type="Proteomes" id="UP000001064"/>
    </source>
</evidence>
<gene>
    <name evidence="2" type="ORF">DICPUDRAFT_146827</name>
</gene>
<dbReference type="Proteomes" id="UP000001064">
    <property type="component" value="Unassembled WGS sequence"/>
</dbReference>
<evidence type="ECO:0000313" key="2">
    <source>
        <dbReference type="EMBL" id="EGC40244.1"/>
    </source>
</evidence>
<dbReference type="AlphaFoldDB" id="F0Z6Z9"/>
<dbReference type="PANTHER" id="PTHR32046:SF11">
    <property type="entry name" value="IMMUNE-ASSOCIATED NUCLEOTIDE-BINDING PROTEIN 10-LIKE"/>
    <property type="match status" value="1"/>
</dbReference>
<dbReference type="KEGG" id="dpp:DICPUDRAFT_146827"/>
<protein>
    <recommendedName>
        <fullName evidence="1">DUF8206 domain-containing protein</fullName>
    </recommendedName>
</protein>
<dbReference type="OrthoDB" id="24232at2759"/>
<dbReference type="GeneID" id="10503613"/>
<name>F0Z6Z9_DICPU</name>
<dbReference type="RefSeq" id="XP_003283180.1">
    <property type="nucleotide sequence ID" value="XM_003283132.1"/>
</dbReference>
<dbReference type="EMBL" id="GL870944">
    <property type="protein sequence ID" value="EGC40244.1"/>
    <property type="molecule type" value="Genomic_DNA"/>
</dbReference>